<sequence length="821" mass="90456">MGLVAIENDDEEGNDADEHVSDGEDAVNAGSGVQVREVIDSGDEGIPWEKVAEAEGEVDDVGKVALVLGNLVGCGFVSCGGTKEARGRHANQTEKIYLNPSEQENCLASIKVFEKNISGCGVAKLTSGAGGCSEYSVMDVMDKLGDQLRRLDEDCMALSIDGRTNETCSACLRRWEEISATSDNKRDSESANNIDANLCRFAVLISLTSITSYDRESIQAVYECLSTYSLSAVTNKQGGKDSGNSKIHPGLWVLSFGLAGITMIVLLAAWTLYRKRNGSPPKEQGETEDSTSLKITIKEVYMATNNFSPSNFIGEGVAGKVYKGILSNGQHVAIKRIMNEGQLETFVREVRSLSHVRHPNLVSLVGYCESEGECFLVAVMIGKDKVLSWIQRLKIAVDSAKGLVFLHTYPAGCIIHRDIKPSNILIGTNLQAKLSDFGLSKFMDVGQSFVSSEVRGTLGYIDPEYRRNHHVKASGDVYSFGIVLLQLLSGQRVININFQRPMSLNKMVRSMLLLQNIEAINFARGGDVSEFVDSKLKGDYSEEAFSITLKLALLCIGIKQQRPSMEQVLPLKRSPNIATRPFFLPLSEPSLIRLIKLEIASGSSPINFLFFSSEARMTSLVDVTITILLTHIRNGNAVLRTILMNQGTKRQIRYQFDAAKAFPCLGANRISTVEPFENRRAINQKERRPEPWQRIWTRCENGWRSDPTPSASIVYSLRECSLEAGTGAFGRKGIEGDTRQRRIRWHPSFEGRIVRRLFGSEERVTRGAIIMERTRDIEDAIASLAFMLDDGLCLFPNPPTEAVPVLQSDLLGDGVVRAVAV</sequence>
<reference evidence="4" key="1">
    <citation type="submission" date="2020-09" db="EMBL/GenBank/DDBJ databases">
        <title>Genome-Enabled Discovery of Anthraquinone Biosynthesis in Senna tora.</title>
        <authorList>
            <person name="Kang S.-H."/>
            <person name="Pandey R.P."/>
            <person name="Lee C.-M."/>
            <person name="Sim J.-S."/>
            <person name="Jeong J.-T."/>
            <person name="Choi B.-S."/>
            <person name="Jung M."/>
            <person name="Ginzburg D."/>
            <person name="Zhao K."/>
            <person name="Won S.Y."/>
            <person name="Oh T.-J."/>
            <person name="Yu Y."/>
            <person name="Kim N.-H."/>
            <person name="Lee O.R."/>
            <person name="Lee T.-H."/>
            <person name="Bashyal P."/>
            <person name="Kim T.-S."/>
            <person name="Lee W.-H."/>
            <person name="Kawkins C."/>
            <person name="Kim C.-K."/>
            <person name="Kim J.S."/>
            <person name="Ahn B.O."/>
            <person name="Rhee S.Y."/>
            <person name="Sohng J.K."/>
        </authorList>
    </citation>
    <scope>NUCLEOTIDE SEQUENCE</scope>
    <source>
        <tissue evidence="4">Leaf</tissue>
    </source>
</reference>
<dbReference type="SUPFAM" id="SSF56112">
    <property type="entry name" value="Protein kinase-like (PK-like)"/>
    <property type="match status" value="1"/>
</dbReference>
<feature type="domain" description="Protein kinase" evidence="3">
    <location>
        <begin position="307"/>
        <end position="583"/>
    </location>
</feature>
<feature type="transmembrane region" description="Helical" evidence="2">
    <location>
        <begin position="251"/>
        <end position="273"/>
    </location>
</feature>
<feature type="region of interest" description="Disordered" evidence="1">
    <location>
        <begin position="1"/>
        <end position="26"/>
    </location>
</feature>
<keyword evidence="4" id="KW-0418">Kinase</keyword>
<keyword evidence="4" id="KW-0808">Transferase</keyword>
<evidence type="ECO:0000256" key="1">
    <source>
        <dbReference type="SAM" id="MobiDB-lite"/>
    </source>
</evidence>
<evidence type="ECO:0000259" key="3">
    <source>
        <dbReference type="PROSITE" id="PS50011"/>
    </source>
</evidence>
<dbReference type="InterPro" id="IPR000719">
    <property type="entry name" value="Prot_kinase_dom"/>
</dbReference>
<dbReference type="PANTHER" id="PTHR48055:SF9">
    <property type="entry name" value="PROTEIN KINASE DOMAIN-CONTAINING PROTEIN"/>
    <property type="match status" value="1"/>
</dbReference>
<dbReference type="GO" id="GO:0016020">
    <property type="term" value="C:membrane"/>
    <property type="evidence" value="ECO:0007669"/>
    <property type="project" value="TreeGrafter"/>
</dbReference>
<name>A0A834WQ68_9FABA</name>
<dbReference type="InterPro" id="IPR051564">
    <property type="entry name" value="LRR_receptor-like_kinase"/>
</dbReference>
<accession>A0A834WQ68</accession>
<dbReference type="PROSITE" id="PS00108">
    <property type="entry name" value="PROTEIN_KINASE_ST"/>
    <property type="match status" value="1"/>
</dbReference>
<keyword evidence="2" id="KW-1133">Transmembrane helix</keyword>
<proteinExistence type="predicted"/>
<comment type="caution">
    <text evidence="4">The sequence shown here is derived from an EMBL/GenBank/DDBJ whole genome shotgun (WGS) entry which is preliminary data.</text>
</comment>
<dbReference type="OrthoDB" id="4062651at2759"/>
<dbReference type="AlphaFoldDB" id="A0A834WQ68"/>
<keyword evidence="4" id="KW-0675">Receptor</keyword>
<evidence type="ECO:0000313" key="5">
    <source>
        <dbReference type="Proteomes" id="UP000634136"/>
    </source>
</evidence>
<dbReference type="SMART" id="SM00220">
    <property type="entry name" value="S_TKc"/>
    <property type="match status" value="1"/>
</dbReference>
<protein>
    <submittedName>
        <fullName evidence="4">Putative LRR receptor-like serine/threonine-protein kinase</fullName>
    </submittedName>
</protein>
<dbReference type="GO" id="GO:0004672">
    <property type="term" value="F:protein kinase activity"/>
    <property type="evidence" value="ECO:0007669"/>
    <property type="project" value="InterPro"/>
</dbReference>
<dbReference type="PANTHER" id="PTHR48055">
    <property type="entry name" value="LEUCINE-RICH REPEAT RECEPTOR PROTEIN KINASE EMS1"/>
    <property type="match status" value="1"/>
</dbReference>
<evidence type="ECO:0000313" key="4">
    <source>
        <dbReference type="EMBL" id="KAF7829368.1"/>
    </source>
</evidence>
<keyword evidence="5" id="KW-1185">Reference proteome</keyword>
<dbReference type="PROSITE" id="PS50011">
    <property type="entry name" value="PROTEIN_KINASE_DOM"/>
    <property type="match status" value="1"/>
</dbReference>
<keyword evidence="2" id="KW-0472">Membrane</keyword>
<dbReference type="InterPro" id="IPR008271">
    <property type="entry name" value="Ser/Thr_kinase_AS"/>
</dbReference>
<dbReference type="Gene3D" id="3.30.200.20">
    <property type="entry name" value="Phosphorylase Kinase, domain 1"/>
    <property type="match status" value="1"/>
</dbReference>
<organism evidence="4 5">
    <name type="scientific">Senna tora</name>
    <dbReference type="NCBI Taxonomy" id="362788"/>
    <lineage>
        <taxon>Eukaryota</taxon>
        <taxon>Viridiplantae</taxon>
        <taxon>Streptophyta</taxon>
        <taxon>Embryophyta</taxon>
        <taxon>Tracheophyta</taxon>
        <taxon>Spermatophyta</taxon>
        <taxon>Magnoliopsida</taxon>
        <taxon>eudicotyledons</taxon>
        <taxon>Gunneridae</taxon>
        <taxon>Pentapetalae</taxon>
        <taxon>rosids</taxon>
        <taxon>fabids</taxon>
        <taxon>Fabales</taxon>
        <taxon>Fabaceae</taxon>
        <taxon>Caesalpinioideae</taxon>
        <taxon>Cassia clade</taxon>
        <taxon>Senna</taxon>
    </lineage>
</organism>
<dbReference type="Pfam" id="PF00069">
    <property type="entry name" value="Pkinase"/>
    <property type="match status" value="1"/>
</dbReference>
<dbReference type="EMBL" id="JAAIUW010000006">
    <property type="protein sequence ID" value="KAF7829368.1"/>
    <property type="molecule type" value="Genomic_DNA"/>
</dbReference>
<keyword evidence="2" id="KW-0812">Transmembrane</keyword>
<dbReference type="GO" id="GO:0005524">
    <property type="term" value="F:ATP binding"/>
    <property type="evidence" value="ECO:0007669"/>
    <property type="project" value="InterPro"/>
</dbReference>
<evidence type="ECO:0000256" key="2">
    <source>
        <dbReference type="SAM" id="Phobius"/>
    </source>
</evidence>
<dbReference type="Proteomes" id="UP000634136">
    <property type="component" value="Unassembled WGS sequence"/>
</dbReference>
<gene>
    <name evidence="4" type="ORF">G2W53_020532</name>
</gene>
<dbReference type="InterPro" id="IPR011009">
    <property type="entry name" value="Kinase-like_dom_sf"/>
</dbReference>
<dbReference type="Gene3D" id="1.10.510.10">
    <property type="entry name" value="Transferase(Phosphotransferase) domain 1"/>
    <property type="match status" value="1"/>
</dbReference>